<evidence type="ECO:0000313" key="2">
    <source>
        <dbReference type="Proteomes" id="UP000176050"/>
    </source>
</evidence>
<evidence type="ECO:0000313" key="1">
    <source>
        <dbReference type="EMBL" id="AOW19336.1"/>
    </source>
</evidence>
<sequence length="92" mass="10630">MKLKSIFGNTLKNEIRDLSENILNDQWKSRIESTEIDSAGIMDCEEIISEFLEQNEFGCAFEHLTYVISETETNLTSEQANRIKQLNKKLNS</sequence>
<accession>A0A1D8P473</accession>
<organism evidence="1 2">
    <name type="scientific">Urechidicola croceus</name>
    <dbReference type="NCBI Taxonomy" id="1850246"/>
    <lineage>
        <taxon>Bacteria</taxon>
        <taxon>Pseudomonadati</taxon>
        <taxon>Bacteroidota</taxon>
        <taxon>Flavobacteriia</taxon>
        <taxon>Flavobacteriales</taxon>
        <taxon>Flavobacteriaceae</taxon>
        <taxon>Urechidicola</taxon>
    </lineage>
</organism>
<dbReference type="Proteomes" id="UP000176050">
    <property type="component" value="Chromosome"/>
</dbReference>
<dbReference type="EMBL" id="CP017478">
    <property type="protein sequence ID" value="AOW19336.1"/>
    <property type="molecule type" value="Genomic_DNA"/>
</dbReference>
<name>A0A1D8P473_9FLAO</name>
<gene>
    <name evidence="1" type="ORF">LPB138_00960</name>
</gene>
<evidence type="ECO:0008006" key="3">
    <source>
        <dbReference type="Google" id="ProtNLM"/>
    </source>
</evidence>
<keyword evidence="2" id="KW-1185">Reference proteome</keyword>
<proteinExistence type="predicted"/>
<dbReference type="OrthoDB" id="1446700at2"/>
<dbReference type="RefSeq" id="WP_070235466.1">
    <property type="nucleotide sequence ID" value="NZ_CP017478.1"/>
</dbReference>
<protein>
    <recommendedName>
        <fullName evidence="3">MafI family immunity protein</fullName>
    </recommendedName>
</protein>
<dbReference type="AlphaFoldDB" id="A0A1D8P473"/>
<dbReference type="KEGG" id="lul:LPB138_00960"/>
<dbReference type="STRING" id="1850246.LPB138_00960"/>
<reference evidence="1 2" key="1">
    <citation type="submission" date="2016-10" db="EMBL/GenBank/DDBJ databases">
        <title>Lutibacter sp. LPB0138, isolated from marine gastropod.</title>
        <authorList>
            <person name="Kim E."/>
            <person name="Yi H."/>
        </authorList>
    </citation>
    <scope>NUCLEOTIDE SEQUENCE [LARGE SCALE GENOMIC DNA]</scope>
    <source>
        <strain evidence="1 2">LPB0138</strain>
    </source>
</reference>